<evidence type="ECO:0000256" key="12">
    <source>
        <dbReference type="PIRSR" id="PIRSR000105-2"/>
    </source>
</evidence>
<sequence length="295" mass="32792">MTSNIENIKNVVVVGAGLMGSGIAGMAAVAGFQVTIVDLDKKLLEKSKEQIAITLERVGRKKFKQNETKINEFIQNSLRNISDSTDLLEVVKNADIVIEAIVENLEAKQKMFQSIDKIAKPSAIFASNTSALPIREISKNSTRLDRFCGLHFFNPVAVMKLLEVIRIPETSETTYKTVMDFGAKMGKTCVTCKDTPGFIVNRLLLPYMSESVRMLERGDASKEDIDMAMKLGAGMPMGPFELSDLVGIDTMKNARDFYHRMAPENELFFPSPLINKMVQEGKLGLKTGEGFYNYK</sequence>
<comment type="pathway">
    <text evidence="2">Lipid metabolism; fatty acid beta-oxidation.</text>
</comment>
<feature type="binding site" evidence="12">
    <location>
        <position position="108"/>
    </location>
    <ligand>
        <name>NAD(+)</name>
        <dbReference type="ChEBI" id="CHEBI:57540"/>
    </ligand>
</feature>
<feature type="binding site" evidence="12">
    <location>
        <position position="154"/>
    </location>
    <ligand>
        <name>NAD(+)</name>
        <dbReference type="ChEBI" id="CHEBI:57540"/>
    </ligand>
</feature>
<dbReference type="Gene3D" id="3.40.50.720">
    <property type="entry name" value="NAD(P)-binding Rossmann-like Domain"/>
    <property type="match status" value="1"/>
</dbReference>
<feature type="binding site" evidence="12">
    <location>
        <position position="103"/>
    </location>
    <ligand>
        <name>NAD(+)</name>
        <dbReference type="ChEBI" id="CHEBI:57540"/>
    </ligand>
</feature>
<evidence type="ECO:0000256" key="2">
    <source>
        <dbReference type="ARBA" id="ARBA00005005"/>
    </source>
</evidence>
<dbReference type="InterPro" id="IPR022694">
    <property type="entry name" value="3-OHacyl-CoA_DH"/>
</dbReference>
<evidence type="ECO:0000256" key="7">
    <source>
        <dbReference type="ARBA" id="ARBA00023027"/>
    </source>
</evidence>
<comment type="catalytic activity">
    <reaction evidence="10">
        <text>a (3S)-3-hydroxyacyl-CoA + NAD(+) = a 3-oxoacyl-CoA + NADH + H(+)</text>
        <dbReference type="Rhea" id="RHEA:22432"/>
        <dbReference type="ChEBI" id="CHEBI:15378"/>
        <dbReference type="ChEBI" id="CHEBI:57318"/>
        <dbReference type="ChEBI" id="CHEBI:57540"/>
        <dbReference type="ChEBI" id="CHEBI:57945"/>
        <dbReference type="ChEBI" id="CHEBI:90726"/>
        <dbReference type="EC" id="1.1.1.35"/>
    </reaction>
</comment>
<evidence type="ECO:0000259" key="15">
    <source>
        <dbReference type="Pfam" id="PF02737"/>
    </source>
</evidence>
<dbReference type="PROSITE" id="PS00067">
    <property type="entry name" value="3HCDH"/>
    <property type="match status" value="1"/>
</dbReference>
<dbReference type="PIRSF" id="PIRSF000105">
    <property type="entry name" value="HCDH"/>
    <property type="match status" value="1"/>
</dbReference>
<keyword evidence="8" id="KW-0443">Lipid metabolism</keyword>
<evidence type="ECO:0000256" key="9">
    <source>
        <dbReference type="ARBA" id="ARBA00023128"/>
    </source>
</evidence>
<dbReference type="PANTHER" id="PTHR43561">
    <property type="match status" value="1"/>
</dbReference>
<proteinExistence type="inferred from homology"/>
<keyword evidence="9" id="KW-0496">Mitochondrion</keyword>
<feature type="domain" description="3-hydroxyacyl-CoA dehydrogenase C-terminal" evidence="14">
    <location>
        <begin position="197"/>
        <end position="294"/>
    </location>
</feature>
<evidence type="ECO:0000256" key="3">
    <source>
        <dbReference type="ARBA" id="ARBA00009463"/>
    </source>
</evidence>
<dbReference type="InterPro" id="IPR036291">
    <property type="entry name" value="NAD(P)-bd_dom_sf"/>
</dbReference>
<dbReference type="EMBL" id="JADBJN010000002">
    <property type="protein sequence ID" value="KAG5678784.1"/>
    <property type="molecule type" value="Genomic_DNA"/>
</dbReference>
<feature type="binding site" evidence="12">
    <location>
        <position position="38"/>
    </location>
    <ligand>
        <name>NAD(+)</name>
        <dbReference type="ChEBI" id="CHEBI:57540"/>
    </ligand>
</feature>
<keyword evidence="7 12" id="KW-0520">NAD</keyword>
<evidence type="ECO:0000259" key="14">
    <source>
        <dbReference type="Pfam" id="PF00725"/>
    </source>
</evidence>
<evidence type="ECO:0000256" key="6">
    <source>
        <dbReference type="ARBA" id="ARBA00023002"/>
    </source>
</evidence>
<keyword evidence="13" id="KW-1133">Transmembrane helix</keyword>
<dbReference type="AlphaFoldDB" id="A0A9J6CA68"/>
<dbReference type="OrthoDB" id="5958943at2759"/>
<dbReference type="GO" id="GO:0070403">
    <property type="term" value="F:NAD+ binding"/>
    <property type="evidence" value="ECO:0007669"/>
    <property type="project" value="InterPro"/>
</dbReference>
<evidence type="ECO:0000256" key="10">
    <source>
        <dbReference type="ARBA" id="ARBA00049556"/>
    </source>
</evidence>
<feature type="binding site" evidence="12">
    <location>
        <position position="286"/>
    </location>
    <ligand>
        <name>NAD(+)</name>
        <dbReference type="ChEBI" id="CHEBI:57540"/>
    </ligand>
</feature>
<dbReference type="InterPro" id="IPR006176">
    <property type="entry name" value="3-OHacyl-CoA_DH_NAD-bd"/>
</dbReference>
<evidence type="ECO:0000256" key="13">
    <source>
        <dbReference type="SAM" id="Phobius"/>
    </source>
</evidence>
<dbReference type="GO" id="GO:0006635">
    <property type="term" value="P:fatty acid beta-oxidation"/>
    <property type="evidence" value="ECO:0007669"/>
    <property type="project" value="TreeGrafter"/>
</dbReference>
<dbReference type="FunFam" id="3.40.50.720:FF:000009">
    <property type="entry name" value="Fatty oxidation complex, alpha subunit"/>
    <property type="match status" value="1"/>
</dbReference>
<evidence type="ECO:0000256" key="1">
    <source>
        <dbReference type="ARBA" id="ARBA00004305"/>
    </source>
</evidence>
<evidence type="ECO:0000313" key="17">
    <source>
        <dbReference type="Proteomes" id="UP001107558"/>
    </source>
</evidence>
<accession>A0A9J6CA68</accession>
<dbReference type="InterPro" id="IPR052242">
    <property type="entry name" value="Mito_3-hydroxyacyl-CoA_DH"/>
</dbReference>
<evidence type="ECO:0000256" key="11">
    <source>
        <dbReference type="PIRSR" id="PIRSR000105-1"/>
    </source>
</evidence>
<dbReference type="InterPro" id="IPR006180">
    <property type="entry name" value="3-OHacyl-CoA_DH_CS"/>
</dbReference>
<feature type="site" description="Important for catalytic activity" evidence="11">
    <location>
        <position position="151"/>
    </location>
</feature>
<organism evidence="16 17">
    <name type="scientific">Polypedilum vanderplanki</name>
    <name type="common">Sleeping chironomid midge</name>
    <dbReference type="NCBI Taxonomy" id="319348"/>
    <lineage>
        <taxon>Eukaryota</taxon>
        <taxon>Metazoa</taxon>
        <taxon>Ecdysozoa</taxon>
        <taxon>Arthropoda</taxon>
        <taxon>Hexapoda</taxon>
        <taxon>Insecta</taxon>
        <taxon>Pterygota</taxon>
        <taxon>Neoptera</taxon>
        <taxon>Endopterygota</taxon>
        <taxon>Diptera</taxon>
        <taxon>Nematocera</taxon>
        <taxon>Chironomoidea</taxon>
        <taxon>Chironomidae</taxon>
        <taxon>Chironominae</taxon>
        <taxon>Polypedilum</taxon>
        <taxon>Polypedilum</taxon>
    </lineage>
</organism>
<feature type="binding site" evidence="12">
    <location>
        <begin position="15"/>
        <end position="20"/>
    </location>
    <ligand>
        <name>NAD(+)</name>
        <dbReference type="ChEBI" id="CHEBI:57540"/>
    </ligand>
</feature>
<keyword evidence="6" id="KW-0560">Oxidoreductase</keyword>
<evidence type="ECO:0000313" key="16">
    <source>
        <dbReference type="EMBL" id="KAG5678784.1"/>
    </source>
</evidence>
<dbReference type="GO" id="GO:0005759">
    <property type="term" value="C:mitochondrial matrix"/>
    <property type="evidence" value="ECO:0007669"/>
    <property type="project" value="UniProtKB-SubCell"/>
</dbReference>
<protein>
    <recommendedName>
        <fullName evidence="4">3-hydroxyacyl-CoA dehydrogenase</fullName>
        <ecNumber evidence="4">1.1.1.35</ecNumber>
    </recommendedName>
</protein>
<dbReference type="PANTHER" id="PTHR43561:SF3">
    <property type="entry name" value="HYDROXYACYL-COENZYME A DEHYDROGENASE, MITOCHONDRIAL"/>
    <property type="match status" value="1"/>
</dbReference>
<evidence type="ECO:0000256" key="8">
    <source>
        <dbReference type="ARBA" id="ARBA00023098"/>
    </source>
</evidence>
<dbReference type="Gene3D" id="1.10.1040.10">
    <property type="entry name" value="N-(1-d-carboxylethyl)-l-norvaline Dehydrogenase, domain 2"/>
    <property type="match status" value="1"/>
</dbReference>
<dbReference type="Proteomes" id="UP001107558">
    <property type="component" value="Chromosome 2"/>
</dbReference>
<comment type="subcellular location">
    <subcellularLocation>
        <location evidence="1">Mitochondrion matrix</location>
    </subcellularLocation>
</comment>
<reference evidence="16" key="1">
    <citation type="submission" date="2021-03" db="EMBL/GenBank/DDBJ databases">
        <title>Chromosome level genome of the anhydrobiotic midge Polypedilum vanderplanki.</title>
        <authorList>
            <person name="Yoshida Y."/>
            <person name="Kikawada T."/>
            <person name="Gusev O."/>
        </authorList>
    </citation>
    <scope>NUCLEOTIDE SEQUENCE</scope>
    <source>
        <strain evidence="16">NIAS01</strain>
        <tissue evidence="16">Whole body or cell culture</tissue>
    </source>
</reference>
<dbReference type="GO" id="GO:0003857">
    <property type="term" value="F:(3S)-3-hydroxyacyl-CoA dehydrogenase (NAD+) activity"/>
    <property type="evidence" value="ECO:0007669"/>
    <property type="project" value="UniProtKB-EC"/>
</dbReference>
<feature type="transmembrane region" description="Helical" evidence="13">
    <location>
        <begin position="12"/>
        <end position="37"/>
    </location>
</feature>
<dbReference type="EC" id="1.1.1.35" evidence="4"/>
<gene>
    <name evidence="16" type="ORF">PVAND_008422</name>
</gene>
<comment type="caution">
    <text evidence="16">The sequence shown here is derived from an EMBL/GenBank/DDBJ whole genome shotgun (WGS) entry which is preliminary data.</text>
</comment>
<evidence type="ECO:0000256" key="4">
    <source>
        <dbReference type="ARBA" id="ARBA00013000"/>
    </source>
</evidence>
<dbReference type="Pfam" id="PF00725">
    <property type="entry name" value="3HCDH"/>
    <property type="match status" value="1"/>
</dbReference>
<dbReference type="InterPro" id="IPR008927">
    <property type="entry name" value="6-PGluconate_DH-like_C_sf"/>
</dbReference>
<evidence type="ECO:0000256" key="5">
    <source>
        <dbReference type="ARBA" id="ARBA00022832"/>
    </source>
</evidence>
<dbReference type="SUPFAM" id="SSF48179">
    <property type="entry name" value="6-phosphogluconate dehydrogenase C-terminal domain-like"/>
    <property type="match status" value="1"/>
</dbReference>
<keyword evidence="5" id="KW-0276">Fatty acid metabolism</keyword>
<name>A0A9J6CA68_POLVA</name>
<dbReference type="InterPro" id="IPR006108">
    <property type="entry name" value="3HC_DH_C"/>
</dbReference>
<keyword evidence="17" id="KW-1185">Reference proteome</keyword>
<keyword evidence="13" id="KW-0812">Transmembrane</keyword>
<dbReference type="InterPro" id="IPR013328">
    <property type="entry name" value="6PGD_dom2"/>
</dbReference>
<feature type="binding site" evidence="12">
    <location>
        <position position="130"/>
    </location>
    <ligand>
        <name>NAD(+)</name>
        <dbReference type="ChEBI" id="CHEBI:57540"/>
    </ligand>
</feature>
<feature type="domain" description="3-hydroxyacyl-CoA dehydrogenase NAD binding" evidence="15">
    <location>
        <begin position="10"/>
        <end position="195"/>
    </location>
</feature>
<dbReference type="Pfam" id="PF02737">
    <property type="entry name" value="3HCDH_N"/>
    <property type="match status" value="1"/>
</dbReference>
<keyword evidence="13" id="KW-0472">Membrane</keyword>
<dbReference type="SUPFAM" id="SSF51735">
    <property type="entry name" value="NAD(P)-binding Rossmann-fold domains"/>
    <property type="match status" value="1"/>
</dbReference>
<comment type="similarity">
    <text evidence="3">Belongs to the 3-hydroxyacyl-CoA dehydrogenase family.</text>
</comment>